<sequence>MDRAVQYDAVVVGAGPNGFAAAITMARAGKKVLLREARDTLGGGCRTAELTLPGFHHDVCSAVHPLAVASPFFRSLDLERFGLHWIYPPACLAHPLDDEPAVILRRSLETTAQGLSIDALSYQRFVGGFLPYWESLVGDLLKPLGLPKSPYRLLRFGLAGLRSAASVDRSTFKGKRAQALFAGCAGHAIFPLEFWSSAAFGVVMLTLGHAVGWPIAKGGSQAIVNALASCFQSLGGEIELGAPVVAMNDLPRARAYLLDVTPRQLAEIGKDILPASYLKRLRRHKHGPGVFKMDWALTRPIPWRDPACLEAGTLHLGGTLHEICSAERQVWEGVAPEKPFVLISQPSLFDQTRAPEGFHTAWGYCHTPHGCNTDMSERIESQIERFAPGFRDCVLARHAMSPADMEAYNPNYVGGDIAGGVQTFRQLFVRPMGRWTAYATPTPGLYMCSSSMPPGGGVHGMCGHLAALRALREVWS</sequence>
<proteinExistence type="predicted"/>
<dbReference type="PRINTS" id="PR00411">
    <property type="entry name" value="PNDRDTASEI"/>
</dbReference>
<dbReference type="SUPFAM" id="SSF51905">
    <property type="entry name" value="FAD/NAD(P)-binding domain"/>
    <property type="match status" value="1"/>
</dbReference>
<dbReference type="AlphaFoldDB" id="A0A7C4EXZ4"/>
<evidence type="ECO:0000313" key="1">
    <source>
        <dbReference type="EMBL" id="HGH61836.1"/>
    </source>
</evidence>
<dbReference type="InterPro" id="IPR036188">
    <property type="entry name" value="FAD/NAD-bd_sf"/>
</dbReference>
<organism evidence="1">
    <name type="scientific">Desulfomonile tiedjei</name>
    <dbReference type="NCBI Taxonomy" id="2358"/>
    <lineage>
        <taxon>Bacteria</taxon>
        <taxon>Pseudomonadati</taxon>
        <taxon>Thermodesulfobacteriota</taxon>
        <taxon>Desulfomonilia</taxon>
        <taxon>Desulfomonilales</taxon>
        <taxon>Desulfomonilaceae</taxon>
        <taxon>Desulfomonile</taxon>
    </lineage>
</organism>
<dbReference type="EMBL" id="DTGT01000362">
    <property type="protein sequence ID" value="HGH61836.1"/>
    <property type="molecule type" value="Genomic_DNA"/>
</dbReference>
<gene>
    <name evidence="1" type="ORF">ENV54_11125</name>
</gene>
<protein>
    <submittedName>
        <fullName evidence="1">NAD(P)/FAD-dependent oxidoreductase</fullName>
    </submittedName>
</protein>
<dbReference type="PANTHER" id="PTHR10668:SF105">
    <property type="entry name" value="DEHYDROGENASE-RELATED"/>
    <property type="match status" value="1"/>
</dbReference>
<reference evidence="1" key="1">
    <citation type="journal article" date="2020" name="mSystems">
        <title>Genome- and Community-Level Interaction Insights into Carbon Utilization and Element Cycling Functions of Hydrothermarchaeota in Hydrothermal Sediment.</title>
        <authorList>
            <person name="Zhou Z."/>
            <person name="Liu Y."/>
            <person name="Xu W."/>
            <person name="Pan J."/>
            <person name="Luo Z.H."/>
            <person name="Li M."/>
        </authorList>
    </citation>
    <scope>NUCLEOTIDE SEQUENCE [LARGE SCALE GENOMIC DNA]</scope>
    <source>
        <strain evidence="1">SpSt-769</strain>
    </source>
</reference>
<dbReference type="Gene3D" id="3.50.50.60">
    <property type="entry name" value="FAD/NAD(P)-binding domain"/>
    <property type="match status" value="1"/>
</dbReference>
<accession>A0A7C4EXZ4</accession>
<dbReference type="Pfam" id="PF13450">
    <property type="entry name" value="NAD_binding_8"/>
    <property type="match status" value="1"/>
</dbReference>
<dbReference type="PANTHER" id="PTHR10668">
    <property type="entry name" value="PHYTOENE DEHYDROGENASE"/>
    <property type="match status" value="1"/>
</dbReference>
<name>A0A7C4EXZ4_9BACT</name>
<comment type="caution">
    <text evidence="1">The sequence shown here is derived from an EMBL/GenBank/DDBJ whole genome shotgun (WGS) entry which is preliminary data.</text>
</comment>